<dbReference type="NCBIfam" id="TIGR04265">
    <property type="entry name" value="bac_cardiolipin"/>
    <property type="match status" value="1"/>
</dbReference>
<organism evidence="15">
    <name type="scientific">uncultured Anaerotruncus sp</name>
    <dbReference type="NCBI Taxonomy" id="905011"/>
    <lineage>
        <taxon>Bacteria</taxon>
        <taxon>Bacillati</taxon>
        <taxon>Bacillota</taxon>
        <taxon>Clostridia</taxon>
        <taxon>Eubacteriales</taxon>
        <taxon>Oscillospiraceae</taxon>
        <taxon>Anaerotruncus</taxon>
        <taxon>environmental samples</taxon>
    </lineage>
</organism>
<feature type="transmembrane region" description="Helical" evidence="13">
    <location>
        <begin position="40"/>
        <end position="57"/>
    </location>
</feature>
<proteinExistence type="predicted"/>
<accession>A0A1C6I3R3</accession>
<evidence type="ECO:0000256" key="12">
    <source>
        <dbReference type="NCBIfam" id="TIGR04265"/>
    </source>
</evidence>
<dbReference type="Pfam" id="PF13396">
    <property type="entry name" value="PLDc_N"/>
    <property type="match status" value="1"/>
</dbReference>
<evidence type="ECO:0000259" key="14">
    <source>
        <dbReference type="PROSITE" id="PS50035"/>
    </source>
</evidence>
<evidence type="ECO:0000256" key="7">
    <source>
        <dbReference type="ARBA" id="ARBA00022989"/>
    </source>
</evidence>
<dbReference type="GO" id="GO:0032049">
    <property type="term" value="P:cardiolipin biosynthetic process"/>
    <property type="evidence" value="ECO:0007669"/>
    <property type="project" value="UniProtKB-UniRule"/>
</dbReference>
<evidence type="ECO:0000256" key="6">
    <source>
        <dbReference type="ARBA" id="ARBA00022737"/>
    </source>
</evidence>
<evidence type="ECO:0000256" key="1">
    <source>
        <dbReference type="ARBA" id="ARBA00004651"/>
    </source>
</evidence>
<dbReference type="SUPFAM" id="SSF56024">
    <property type="entry name" value="Phospholipase D/nuclease"/>
    <property type="match status" value="2"/>
</dbReference>
<dbReference type="GO" id="GO:0008808">
    <property type="term" value="F:cardiolipin synthase activity"/>
    <property type="evidence" value="ECO:0007669"/>
    <property type="project" value="UniProtKB-UniRule"/>
</dbReference>
<evidence type="ECO:0000256" key="10">
    <source>
        <dbReference type="ARBA" id="ARBA00023209"/>
    </source>
</evidence>
<keyword evidence="6" id="KW-0677">Repeat</keyword>
<protein>
    <recommendedName>
        <fullName evidence="12">Cardiolipin synthase</fullName>
        <ecNumber evidence="12">2.7.8.-</ecNumber>
    </recommendedName>
</protein>
<dbReference type="InterPro" id="IPR027379">
    <property type="entry name" value="CLS_N"/>
</dbReference>
<reference evidence="15" key="1">
    <citation type="submission" date="2015-09" db="EMBL/GenBank/DDBJ databases">
        <authorList>
            <consortium name="Pathogen Informatics"/>
        </authorList>
    </citation>
    <scope>NUCLEOTIDE SEQUENCE</scope>
    <source>
        <strain evidence="15">2789STDY5834896</strain>
    </source>
</reference>
<dbReference type="Pfam" id="PF13091">
    <property type="entry name" value="PLDc_2"/>
    <property type="match status" value="2"/>
</dbReference>
<keyword evidence="9 13" id="KW-0472">Membrane</keyword>
<dbReference type="SMART" id="SM00155">
    <property type="entry name" value="PLDc"/>
    <property type="match status" value="2"/>
</dbReference>
<feature type="transmembrane region" description="Helical" evidence="13">
    <location>
        <begin position="12"/>
        <end position="34"/>
    </location>
</feature>
<evidence type="ECO:0000256" key="5">
    <source>
        <dbReference type="ARBA" id="ARBA00022692"/>
    </source>
</evidence>
<evidence type="ECO:0000256" key="13">
    <source>
        <dbReference type="SAM" id="Phobius"/>
    </source>
</evidence>
<feature type="domain" description="PLD phosphodiesterase" evidence="14">
    <location>
        <begin position="245"/>
        <end position="272"/>
    </location>
</feature>
<dbReference type="EMBL" id="FMHG01000001">
    <property type="protein sequence ID" value="SCJ64559.1"/>
    <property type="molecule type" value="Genomic_DNA"/>
</dbReference>
<dbReference type="PROSITE" id="PS50035">
    <property type="entry name" value="PLD"/>
    <property type="match status" value="2"/>
</dbReference>
<keyword evidence="3" id="KW-0444">Lipid biosynthesis</keyword>
<dbReference type="GO" id="GO:0005886">
    <property type="term" value="C:plasma membrane"/>
    <property type="evidence" value="ECO:0007669"/>
    <property type="project" value="UniProtKB-SubCell"/>
</dbReference>
<keyword evidence="5 13" id="KW-0812">Transmembrane</keyword>
<evidence type="ECO:0000256" key="11">
    <source>
        <dbReference type="ARBA" id="ARBA00023264"/>
    </source>
</evidence>
<evidence type="ECO:0000313" key="15">
    <source>
        <dbReference type="EMBL" id="SCJ64559.1"/>
    </source>
</evidence>
<evidence type="ECO:0000256" key="8">
    <source>
        <dbReference type="ARBA" id="ARBA00023098"/>
    </source>
</evidence>
<keyword evidence="11" id="KW-1208">Phospholipid metabolism</keyword>
<dbReference type="InterPro" id="IPR001736">
    <property type="entry name" value="PLipase_D/transphosphatidylase"/>
</dbReference>
<keyword evidence="8" id="KW-0443">Lipid metabolism</keyword>
<dbReference type="PANTHER" id="PTHR21248">
    <property type="entry name" value="CARDIOLIPIN SYNTHASE"/>
    <property type="match status" value="1"/>
</dbReference>
<keyword evidence="2" id="KW-1003">Cell membrane</keyword>
<name>A0A1C6I3R3_9FIRM</name>
<keyword evidence="10" id="KW-0594">Phospholipid biosynthesis</keyword>
<sequence length="511" mass="58721">MQKKWFRELFRRRMLVAFLILLQMGCMLYLIISGSRASQAVNWVLVAISLVVSLQIVSTRDKGAYKLTWVFLILLFPVFGGLLYLVFNFQTSTKKFSRQIQAAQEMAAPLFYLPGDCFLQAAQQAPQHVAQMRYLQQFVGFPVYGHSQTTYFPSGKAKLERLLLELERAERYIFLEYFIVQQGVMWDSIFQVLRRKAAQGVDVRLLYDDLGCFLLLPTDFPQQMERAGIRCAVFSPFRPMLTARQNNRDHRKIISIDGKVAFTGGINLADEYIDVYEKHGRWKDAGIMVEGAAAWSFTLMFLQMWSLYQKQPEDFAGYYPWADGPCPQQSDGLVQPYADSPMDKENVGEHVYMQMIAGAKDYLYITTPYLIVDDSMVSALCLAAKSGVDVRIITPHKWDKWLVHMTTRSYYRELIQGGVRIYEYTEGFIHAKTFVSDDEVATVGTTNMDFRSLYLHFECGVWMCGSRAVGEVKSDFLQTLQVCQEITEEDCRCGFFTRLAQDVIRLVAPLM</sequence>
<dbReference type="CDD" id="cd09160">
    <property type="entry name" value="PLDc_SMU_988_like_2"/>
    <property type="match status" value="1"/>
</dbReference>
<keyword evidence="7 13" id="KW-1133">Transmembrane helix</keyword>
<dbReference type="EC" id="2.7.8.-" evidence="12"/>
<dbReference type="CDD" id="cd09154">
    <property type="entry name" value="PLDc_SMU_988_like_1"/>
    <property type="match status" value="1"/>
</dbReference>
<dbReference type="Gene3D" id="3.30.870.10">
    <property type="entry name" value="Endonuclease Chain A"/>
    <property type="match status" value="2"/>
</dbReference>
<feature type="transmembrane region" description="Helical" evidence="13">
    <location>
        <begin position="69"/>
        <end position="87"/>
    </location>
</feature>
<comment type="subcellular location">
    <subcellularLocation>
        <location evidence="1">Cell membrane</location>
        <topology evidence="1">Multi-pass membrane protein</topology>
    </subcellularLocation>
</comment>
<dbReference type="InterPro" id="IPR025202">
    <property type="entry name" value="PLD-like_dom"/>
</dbReference>
<keyword evidence="4 15" id="KW-0808">Transferase</keyword>
<evidence type="ECO:0000256" key="9">
    <source>
        <dbReference type="ARBA" id="ARBA00023136"/>
    </source>
</evidence>
<evidence type="ECO:0000256" key="2">
    <source>
        <dbReference type="ARBA" id="ARBA00022475"/>
    </source>
</evidence>
<evidence type="ECO:0000256" key="4">
    <source>
        <dbReference type="ARBA" id="ARBA00022679"/>
    </source>
</evidence>
<dbReference type="PANTHER" id="PTHR21248:SF22">
    <property type="entry name" value="PHOSPHOLIPASE D"/>
    <property type="match status" value="1"/>
</dbReference>
<dbReference type="InterPro" id="IPR022924">
    <property type="entry name" value="Cardiolipin_synthase"/>
</dbReference>
<dbReference type="AlphaFoldDB" id="A0A1C6I3R3"/>
<evidence type="ECO:0000256" key="3">
    <source>
        <dbReference type="ARBA" id="ARBA00022516"/>
    </source>
</evidence>
<feature type="domain" description="PLD phosphodiesterase" evidence="14">
    <location>
        <begin position="425"/>
        <end position="452"/>
    </location>
</feature>
<gene>
    <name evidence="15" type="primary">cls_3</name>
    <name evidence="15" type="ORF">SAMEA3545359_01228</name>
</gene>